<reference evidence="1 2" key="1">
    <citation type="journal article" date="2016" name="Gene">
        <title>PacBio SMRT assembly of a complex multi-replicon genome reveals chlorocatechol degradative operon in a region of genome plasticity.</title>
        <authorList>
            <person name="Ricker N."/>
            <person name="Shen S.Y."/>
            <person name="Goordial J."/>
            <person name="Jin S."/>
            <person name="Fulthorpe R.R."/>
        </authorList>
    </citation>
    <scope>NUCLEOTIDE SEQUENCE [LARGE SCALE GENOMIC DNA]</scope>
    <source>
        <strain evidence="1 2">OLGA172</strain>
    </source>
</reference>
<protein>
    <submittedName>
        <fullName evidence="1">Uncharacterized protein</fullName>
    </submittedName>
</protein>
<dbReference type="AlphaFoldDB" id="A0A161I6S5"/>
<evidence type="ECO:0000313" key="2">
    <source>
        <dbReference type="Proteomes" id="UP000076852"/>
    </source>
</evidence>
<dbReference type="EMBL" id="CP014578">
    <property type="protein sequence ID" value="ANB73203.1"/>
    <property type="molecule type" value="Genomic_DNA"/>
</dbReference>
<dbReference type="KEGG" id="buz:AYM40_13155"/>
<sequence length="98" mass="10436">MWPSVAACGATFDGTLVDTQRIVSDWRAGRRARKTEPGGPLALPQTAKLSSALGAHIDSAAGAGRIRDNFRQTLPCSGRMASLRGRSISIPRFTVNNI</sequence>
<organism evidence="1 2">
    <name type="scientific">Paraburkholderia phytofirmans OLGA172</name>
    <dbReference type="NCBI Taxonomy" id="1417228"/>
    <lineage>
        <taxon>Bacteria</taxon>
        <taxon>Pseudomonadati</taxon>
        <taxon>Pseudomonadota</taxon>
        <taxon>Betaproteobacteria</taxon>
        <taxon>Burkholderiales</taxon>
        <taxon>Burkholderiaceae</taxon>
        <taxon>Paraburkholderia</taxon>
    </lineage>
</organism>
<accession>A0A161I6S5</accession>
<name>A0A161I6S5_9BURK</name>
<proteinExistence type="predicted"/>
<dbReference type="STRING" id="1804984.AYM40_13155"/>
<evidence type="ECO:0000313" key="1">
    <source>
        <dbReference type="EMBL" id="ANB73203.1"/>
    </source>
</evidence>
<keyword evidence="2" id="KW-1185">Reference proteome</keyword>
<dbReference type="Proteomes" id="UP000076852">
    <property type="component" value="Chromosome 1"/>
</dbReference>
<gene>
    <name evidence="1" type="ORF">AYM40_13155</name>
</gene>